<evidence type="ECO:0000313" key="1">
    <source>
        <dbReference type="EMBL" id="EDS02406.1"/>
    </source>
</evidence>
<keyword evidence="2" id="KW-1185">Reference proteome</keyword>
<evidence type="ECO:0000313" key="2">
    <source>
        <dbReference type="Proteomes" id="UP000005819"/>
    </source>
</evidence>
<dbReference type="AlphaFoldDB" id="B0MXS0"/>
<name>B0MXS0_9BACT</name>
<protein>
    <submittedName>
        <fullName evidence="1">Uncharacterized protein</fullName>
    </submittedName>
</protein>
<accession>B0MXS0</accession>
<dbReference type="Proteomes" id="UP000005819">
    <property type="component" value="Unassembled WGS sequence"/>
</dbReference>
<proteinExistence type="predicted"/>
<reference evidence="1" key="2">
    <citation type="submission" date="2013-09" db="EMBL/GenBank/DDBJ databases">
        <title>Draft genome sequence of Alistipes putredinis (DSM 17216).</title>
        <authorList>
            <person name="Sudarsanam P."/>
            <person name="Ley R."/>
            <person name="Guruge J."/>
            <person name="Turnbaugh P.J."/>
            <person name="Mahowald M."/>
            <person name="Liep D."/>
            <person name="Gordon J."/>
        </authorList>
    </citation>
    <scope>NUCLEOTIDE SEQUENCE</scope>
    <source>
        <strain evidence="1">DSM 17216</strain>
    </source>
</reference>
<gene>
    <name evidence="1" type="ORF">ALIPUT_01931</name>
</gene>
<dbReference type="EMBL" id="ABFK02000020">
    <property type="protein sequence ID" value="EDS02406.1"/>
    <property type="molecule type" value="Genomic_DNA"/>
</dbReference>
<sequence length="60" mass="6873">MIGVKNRRVCFILPSFSLPLLPSESECDGTKRRTFVLHRPIGTHGHHEPFNQLDSWANKT</sequence>
<organism evidence="1 2">
    <name type="scientific">Alistipes putredinis DSM 17216</name>
    <dbReference type="NCBI Taxonomy" id="445970"/>
    <lineage>
        <taxon>Bacteria</taxon>
        <taxon>Pseudomonadati</taxon>
        <taxon>Bacteroidota</taxon>
        <taxon>Bacteroidia</taxon>
        <taxon>Bacteroidales</taxon>
        <taxon>Rikenellaceae</taxon>
        <taxon>Alistipes</taxon>
    </lineage>
</organism>
<comment type="caution">
    <text evidence="1">The sequence shown here is derived from an EMBL/GenBank/DDBJ whole genome shotgun (WGS) entry which is preliminary data.</text>
</comment>
<dbReference type="HOGENOM" id="CLU_2930876_0_0_10"/>
<reference evidence="1" key="1">
    <citation type="submission" date="2007-10" db="EMBL/GenBank/DDBJ databases">
        <authorList>
            <person name="Fulton L."/>
            <person name="Clifton S."/>
            <person name="Fulton B."/>
            <person name="Xu J."/>
            <person name="Minx P."/>
            <person name="Pepin K.H."/>
            <person name="Johnson M."/>
            <person name="Thiruvilangam P."/>
            <person name="Bhonagiri V."/>
            <person name="Nash W.E."/>
            <person name="Mardis E.R."/>
            <person name="Wilson R.K."/>
        </authorList>
    </citation>
    <scope>NUCLEOTIDE SEQUENCE [LARGE SCALE GENOMIC DNA]</scope>
    <source>
        <strain evidence="1">DSM 17216</strain>
    </source>
</reference>